<dbReference type="GO" id="GO:0061700">
    <property type="term" value="C:GATOR2 complex"/>
    <property type="evidence" value="ECO:0007669"/>
    <property type="project" value="TreeGrafter"/>
</dbReference>
<evidence type="ECO:0000256" key="5">
    <source>
        <dbReference type="ARBA" id="ARBA00022833"/>
    </source>
</evidence>
<feature type="compositionally biased region" description="Low complexity" evidence="7">
    <location>
        <begin position="428"/>
        <end position="445"/>
    </location>
</feature>
<feature type="compositionally biased region" description="Basic and acidic residues" evidence="7">
    <location>
        <begin position="1174"/>
        <end position="1185"/>
    </location>
</feature>
<feature type="repeat" description="WD" evidence="6">
    <location>
        <begin position="106"/>
        <end position="153"/>
    </location>
</feature>
<feature type="compositionally biased region" description="Basic and acidic residues" evidence="7">
    <location>
        <begin position="1214"/>
        <end position="1234"/>
    </location>
</feature>
<feature type="region of interest" description="Disordered" evidence="7">
    <location>
        <begin position="1120"/>
        <end position="1185"/>
    </location>
</feature>
<dbReference type="OrthoDB" id="60955at2759"/>
<evidence type="ECO:0000313" key="8">
    <source>
        <dbReference type="EMBL" id="KIM19910.1"/>
    </source>
</evidence>
<dbReference type="PROSITE" id="PS00678">
    <property type="entry name" value="WD_REPEATS_1"/>
    <property type="match status" value="1"/>
</dbReference>
<protein>
    <submittedName>
        <fullName evidence="8">Uncharacterized protein</fullName>
    </submittedName>
</protein>
<feature type="compositionally biased region" description="Basic and acidic residues" evidence="7">
    <location>
        <begin position="1142"/>
        <end position="1162"/>
    </location>
</feature>
<evidence type="ECO:0000313" key="9">
    <source>
        <dbReference type="Proteomes" id="UP000054097"/>
    </source>
</evidence>
<feature type="region of interest" description="Disordered" evidence="7">
    <location>
        <begin position="415"/>
        <end position="579"/>
    </location>
</feature>
<keyword evidence="9" id="KW-1185">Reference proteome</keyword>
<feature type="compositionally biased region" description="Acidic residues" evidence="7">
    <location>
        <begin position="689"/>
        <end position="704"/>
    </location>
</feature>
<sequence>MCWNFANGGLKFDSALPGGARSVNVIKSATLAPHAIATGSVDGSVKLWDLRHPKSAAFSLSSHGSAVRSLTFGQAQIAPMHVTFGLESGMIMRYDLRMRIEYLDRVIAHTGCVHDLSWLPPSKDDTCAGYLASGSFDHTVKIWQIDIARLSTKPLHTLHTEYAVGKLGWRPGPQFATEVVVLPYHSGSAGSNQRITHANVRSAAEASAQDSMEKFAPQVWDVRKGWIAKWAIDAGDGPATDLSVHSSDAIHLLYKSGAFMQHDLREAARPLDLVPRHALSWTADDTLFFVADKPRKWDPPYDDLHPTVAPLLPDDGLLDKHPGDRLSTVTTQVIGMQHISVGPLVPPKQDQERDDHGVDKSRHRFMQLARGYRHHDTDRAQMCEKNQAVAAKAGDVDAAQTWGLLASLLSETAQSWRKQPHRHTTADTAQGQAAPNPNANPTTPGSISEKTKQKEPPSASRTRPKSPQLIKGEDAVHDGSNSKRKRSGGSAVLFGLATAHNSKRRDSSPSLLSAMRPPTRSPSSSPATQALKLPGTNLSMSYTPASMARPSYTRRMSLSSGGNSKNNSPGPITDEKKQGWGGSYAAVASIAFEEGSSSSDDEGDASPSDNAVNQSDASIESWTQEKRNVVSQGLGIQHPTLHSSSSSSHSSPAIGGKKPLPLPHLANNMAALSKLSSPQVHSQLLDIQDVNEDDGDESEGIDEDGTSRSSDSLHQHRSRSRSSSGSRGHDPQNVDVPSDTNATLSPPSPTLAKYMAKSTDSSRTATISKAGLRVMTRQASDGSSTIVNHSFVDHGIPGSYGSSTMTPTIGRMSIMGNWSRSKEDVSRIPISQGIPIEHRVGSMAIRTSPVGKSLPLRDMFSSVPNGQVTSTPTPTTAVSTQSGLRSALSNGSARFPKNQFGTITSSGPPPGSAGHEQDSFLFQVEKDGSDESKWMNEYNELVHDLEKEERKAMFDVIKDSLEAYAEEGNVQMCAALAMAAHEELEISPERSEQFVQAYLDQLMRMSLHLNAAYVRKISHVPSLPASTTVDAFFHTNCGSCGKLLAGVGPPEARGRHAFCERCKRHVTRCSICHLPVRGILFLCHGCGHGGHQKCYQDFYRNQPRTDLTNPPKKFLATLYRRDQDEDEEVGSQTNLSGSRTHSRSESVDESRPEDEHRSEGRKSPAYRGRKRDMRRTASEVVDGHDSIPEKDVVSYLGAIAGSSHGGVGGAGRKGANEKRSLSTLKADDSTTLEEDRGIPDEEYLIVREKEAEEREAARAELPLFGNHCVSGCGHICWMTKG</sequence>
<dbReference type="GO" id="GO:0005774">
    <property type="term" value="C:vacuolar membrane"/>
    <property type="evidence" value="ECO:0007669"/>
    <property type="project" value="TreeGrafter"/>
</dbReference>
<evidence type="ECO:0000256" key="2">
    <source>
        <dbReference type="ARBA" id="ARBA00022723"/>
    </source>
</evidence>
<feature type="compositionally biased region" description="Gly residues" evidence="7">
    <location>
        <begin position="1203"/>
        <end position="1212"/>
    </location>
</feature>
<dbReference type="Pfam" id="PF00400">
    <property type="entry name" value="WD40"/>
    <property type="match status" value="2"/>
</dbReference>
<dbReference type="GO" id="GO:0016239">
    <property type="term" value="P:positive regulation of macroautophagy"/>
    <property type="evidence" value="ECO:0007669"/>
    <property type="project" value="TreeGrafter"/>
</dbReference>
<feature type="compositionally biased region" description="Polar residues" evidence="7">
    <location>
        <begin position="1130"/>
        <end position="1139"/>
    </location>
</feature>
<dbReference type="InterPro" id="IPR019775">
    <property type="entry name" value="WD40_repeat_CS"/>
</dbReference>
<name>A0A0C3A5F3_SERVB</name>
<dbReference type="GO" id="GO:0005829">
    <property type="term" value="C:cytosol"/>
    <property type="evidence" value="ECO:0007669"/>
    <property type="project" value="TreeGrafter"/>
</dbReference>
<evidence type="ECO:0000256" key="4">
    <source>
        <dbReference type="ARBA" id="ARBA00022771"/>
    </source>
</evidence>
<evidence type="ECO:0000256" key="3">
    <source>
        <dbReference type="ARBA" id="ARBA00022737"/>
    </source>
</evidence>
<evidence type="ECO:0000256" key="6">
    <source>
        <dbReference type="PROSITE-ProRule" id="PRU00221"/>
    </source>
</evidence>
<organism evidence="8 9">
    <name type="scientific">Serendipita vermifera MAFF 305830</name>
    <dbReference type="NCBI Taxonomy" id="933852"/>
    <lineage>
        <taxon>Eukaryota</taxon>
        <taxon>Fungi</taxon>
        <taxon>Dikarya</taxon>
        <taxon>Basidiomycota</taxon>
        <taxon>Agaricomycotina</taxon>
        <taxon>Agaricomycetes</taxon>
        <taxon>Sebacinales</taxon>
        <taxon>Serendipitaceae</taxon>
        <taxon>Serendipita</taxon>
    </lineage>
</organism>
<dbReference type="PROSITE" id="PS50082">
    <property type="entry name" value="WD_REPEATS_2"/>
    <property type="match status" value="2"/>
</dbReference>
<feature type="repeat" description="WD" evidence="6">
    <location>
        <begin position="36"/>
        <end position="58"/>
    </location>
</feature>
<keyword evidence="2" id="KW-0479">Metal-binding</keyword>
<dbReference type="STRING" id="933852.A0A0C3A5F3"/>
<keyword evidence="1 6" id="KW-0853">WD repeat</keyword>
<dbReference type="GO" id="GO:0008270">
    <property type="term" value="F:zinc ion binding"/>
    <property type="evidence" value="ECO:0007669"/>
    <property type="project" value="UniProtKB-KW"/>
</dbReference>
<dbReference type="InterPro" id="IPR001680">
    <property type="entry name" value="WD40_rpt"/>
</dbReference>
<accession>A0A0C3A5F3</accession>
<gene>
    <name evidence="8" type="ORF">M408DRAFT_334223</name>
</gene>
<keyword evidence="4" id="KW-0863">Zinc-finger</keyword>
<keyword evidence="3" id="KW-0677">Repeat</keyword>
<dbReference type="InterPro" id="IPR015943">
    <property type="entry name" value="WD40/YVTN_repeat-like_dom_sf"/>
</dbReference>
<dbReference type="GO" id="GO:1904263">
    <property type="term" value="P:positive regulation of TORC1 signaling"/>
    <property type="evidence" value="ECO:0007669"/>
    <property type="project" value="TreeGrafter"/>
</dbReference>
<feature type="region of interest" description="Disordered" evidence="7">
    <location>
        <begin position="1202"/>
        <end position="1234"/>
    </location>
</feature>
<feature type="compositionally biased region" description="Polar residues" evidence="7">
    <location>
        <begin position="610"/>
        <end position="622"/>
    </location>
</feature>
<dbReference type="InterPro" id="IPR036322">
    <property type="entry name" value="WD40_repeat_dom_sf"/>
</dbReference>
<feature type="compositionally biased region" description="Basic and acidic residues" evidence="7">
    <location>
        <begin position="471"/>
        <end position="481"/>
    </location>
</feature>
<keyword evidence="5" id="KW-0862">Zinc</keyword>
<proteinExistence type="predicted"/>
<feature type="compositionally biased region" description="Low complexity" evidence="7">
    <location>
        <begin position="557"/>
        <end position="570"/>
    </location>
</feature>
<evidence type="ECO:0000256" key="1">
    <source>
        <dbReference type="ARBA" id="ARBA00022574"/>
    </source>
</evidence>
<evidence type="ECO:0000256" key="7">
    <source>
        <dbReference type="SAM" id="MobiDB-lite"/>
    </source>
</evidence>
<dbReference type="Gene3D" id="2.130.10.10">
    <property type="entry name" value="YVTN repeat-like/Quinoprotein amine dehydrogenase"/>
    <property type="match status" value="2"/>
</dbReference>
<feature type="region of interest" description="Disordered" evidence="7">
    <location>
        <begin position="594"/>
        <end position="662"/>
    </location>
</feature>
<dbReference type="PANTHER" id="PTHR46200:SF1">
    <property type="entry name" value="GATOR COMPLEX PROTEIN WDR24"/>
    <property type="match status" value="1"/>
</dbReference>
<feature type="compositionally biased region" description="Low complexity" evidence="7">
    <location>
        <begin position="513"/>
        <end position="528"/>
    </location>
</feature>
<dbReference type="Proteomes" id="UP000054097">
    <property type="component" value="Unassembled WGS sequence"/>
</dbReference>
<dbReference type="EMBL" id="KN824510">
    <property type="protein sequence ID" value="KIM19910.1"/>
    <property type="molecule type" value="Genomic_DNA"/>
</dbReference>
<feature type="region of interest" description="Disordered" evidence="7">
    <location>
        <begin position="689"/>
        <end position="763"/>
    </location>
</feature>
<dbReference type="SUPFAM" id="SSF50978">
    <property type="entry name" value="WD40 repeat-like"/>
    <property type="match status" value="1"/>
</dbReference>
<feature type="compositionally biased region" description="Low complexity" evidence="7">
    <location>
        <begin position="642"/>
        <end position="651"/>
    </location>
</feature>
<dbReference type="InterPro" id="IPR037590">
    <property type="entry name" value="WDR24"/>
</dbReference>
<dbReference type="HOGENOM" id="CLU_007954_0_0_1"/>
<reference evidence="9" key="2">
    <citation type="submission" date="2015-01" db="EMBL/GenBank/DDBJ databases">
        <title>Evolutionary Origins and Diversification of the Mycorrhizal Mutualists.</title>
        <authorList>
            <consortium name="DOE Joint Genome Institute"/>
            <consortium name="Mycorrhizal Genomics Consortium"/>
            <person name="Kohler A."/>
            <person name="Kuo A."/>
            <person name="Nagy L.G."/>
            <person name="Floudas D."/>
            <person name="Copeland A."/>
            <person name="Barry K.W."/>
            <person name="Cichocki N."/>
            <person name="Veneault-Fourrey C."/>
            <person name="LaButti K."/>
            <person name="Lindquist E.A."/>
            <person name="Lipzen A."/>
            <person name="Lundell T."/>
            <person name="Morin E."/>
            <person name="Murat C."/>
            <person name="Riley R."/>
            <person name="Ohm R."/>
            <person name="Sun H."/>
            <person name="Tunlid A."/>
            <person name="Henrissat B."/>
            <person name="Grigoriev I.V."/>
            <person name="Hibbett D.S."/>
            <person name="Martin F."/>
        </authorList>
    </citation>
    <scope>NUCLEOTIDE SEQUENCE [LARGE SCALE GENOMIC DNA]</scope>
    <source>
        <strain evidence="9">MAFF 305830</strain>
    </source>
</reference>
<reference evidence="8 9" key="1">
    <citation type="submission" date="2014-04" db="EMBL/GenBank/DDBJ databases">
        <authorList>
            <consortium name="DOE Joint Genome Institute"/>
            <person name="Kuo A."/>
            <person name="Zuccaro A."/>
            <person name="Kohler A."/>
            <person name="Nagy L.G."/>
            <person name="Floudas D."/>
            <person name="Copeland A."/>
            <person name="Barry K.W."/>
            <person name="Cichocki N."/>
            <person name="Veneault-Fourrey C."/>
            <person name="LaButti K."/>
            <person name="Lindquist E.A."/>
            <person name="Lipzen A."/>
            <person name="Lundell T."/>
            <person name="Morin E."/>
            <person name="Murat C."/>
            <person name="Sun H."/>
            <person name="Tunlid A."/>
            <person name="Henrissat B."/>
            <person name="Grigoriev I.V."/>
            <person name="Hibbett D.S."/>
            <person name="Martin F."/>
            <person name="Nordberg H.P."/>
            <person name="Cantor M.N."/>
            <person name="Hua S.X."/>
        </authorList>
    </citation>
    <scope>NUCLEOTIDE SEQUENCE [LARGE SCALE GENOMIC DNA]</scope>
    <source>
        <strain evidence="8 9">MAFF 305830</strain>
    </source>
</reference>
<dbReference type="PANTHER" id="PTHR46200">
    <property type="entry name" value="GATOR COMPLEX PROTEIN WDR24"/>
    <property type="match status" value="1"/>
</dbReference>
<dbReference type="SMART" id="SM00320">
    <property type="entry name" value="WD40"/>
    <property type="match status" value="2"/>
</dbReference>